<organism evidence="1 2">
    <name type="scientific">Aplosporella prunicola CBS 121167</name>
    <dbReference type="NCBI Taxonomy" id="1176127"/>
    <lineage>
        <taxon>Eukaryota</taxon>
        <taxon>Fungi</taxon>
        <taxon>Dikarya</taxon>
        <taxon>Ascomycota</taxon>
        <taxon>Pezizomycotina</taxon>
        <taxon>Dothideomycetes</taxon>
        <taxon>Dothideomycetes incertae sedis</taxon>
        <taxon>Botryosphaeriales</taxon>
        <taxon>Aplosporellaceae</taxon>
        <taxon>Aplosporella</taxon>
    </lineage>
</organism>
<dbReference type="RefSeq" id="XP_033395038.1">
    <property type="nucleotide sequence ID" value="XM_033545265.1"/>
</dbReference>
<dbReference type="EMBL" id="ML995493">
    <property type="protein sequence ID" value="KAF2139325.1"/>
    <property type="molecule type" value="Genomic_DNA"/>
</dbReference>
<evidence type="ECO:0000313" key="1">
    <source>
        <dbReference type="EMBL" id="KAF2139325.1"/>
    </source>
</evidence>
<reference evidence="1" key="1">
    <citation type="journal article" date="2020" name="Stud. Mycol.">
        <title>101 Dothideomycetes genomes: a test case for predicting lifestyles and emergence of pathogens.</title>
        <authorList>
            <person name="Haridas S."/>
            <person name="Albert R."/>
            <person name="Binder M."/>
            <person name="Bloem J."/>
            <person name="Labutti K."/>
            <person name="Salamov A."/>
            <person name="Andreopoulos B."/>
            <person name="Baker S."/>
            <person name="Barry K."/>
            <person name="Bills G."/>
            <person name="Bluhm B."/>
            <person name="Cannon C."/>
            <person name="Castanera R."/>
            <person name="Culley D."/>
            <person name="Daum C."/>
            <person name="Ezra D."/>
            <person name="Gonzalez J."/>
            <person name="Henrissat B."/>
            <person name="Kuo A."/>
            <person name="Liang C."/>
            <person name="Lipzen A."/>
            <person name="Lutzoni F."/>
            <person name="Magnuson J."/>
            <person name="Mondo S."/>
            <person name="Nolan M."/>
            <person name="Ohm R."/>
            <person name="Pangilinan J."/>
            <person name="Park H.-J."/>
            <person name="Ramirez L."/>
            <person name="Alfaro M."/>
            <person name="Sun H."/>
            <person name="Tritt A."/>
            <person name="Yoshinaga Y."/>
            <person name="Zwiers L.-H."/>
            <person name="Turgeon B."/>
            <person name="Goodwin S."/>
            <person name="Spatafora J."/>
            <person name="Crous P."/>
            <person name="Grigoriev I."/>
        </authorList>
    </citation>
    <scope>NUCLEOTIDE SEQUENCE</scope>
    <source>
        <strain evidence="1">CBS 121167</strain>
    </source>
</reference>
<dbReference type="AlphaFoldDB" id="A0A6A6B7T8"/>
<sequence length="254" mass="28091">MAWSTRQQTVRGGFAWRGMASCTAVGGESEAEQAFQAHTVSFSGVHKEFTRRCGRRRKPYAVVVIGPRANRASLIRPVRGADRPVCSDFNVGDPKPSPAVSLYMWHNERWAMCRPYTYITIALSPISFDCGQTVSTVQSHHLRNTARGKDAHALFNMIAYIDLAGPVQPCYLHRRTSTTTLTTKTPGPPACGRPFAIQRIFRKRDIMKLKAQPSRTARISTCATTSLCTWTPTTPARLSCRAVSGDSESQQQAT</sequence>
<evidence type="ECO:0000313" key="2">
    <source>
        <dbReference type="Proteomes" id="UP000799438"/>
    </source>
</evidence>
<protein>
    <submittedName>
        <fullName evidence="1">Uncharacterized protein</fullName>
    </submittedName>
</protein>
<dbReference type="GeneID" id="54302765"/>
<accession>A0A6A6B7T8</accession>
<proteinExistence type="predicted"/>
<dbReference type="Proteomes" id="UP000799438">
    <property type="component" value="Unassembled WGS sequence"/>
</dbReference>
<keyword evidence="2" id="KW-1185">Reference proteome</keyword>
<gene>
    <name evidence="1" type="ORF">K452DRAFT_337481</name>
</gene>
<name>A0A6A6B7T8_9PEZI</name>